<evidence type="ECO:0000256" key="4">
    <source>
        <dbReference type="ARBA" id="ARBA00022630"/>
    </source>
</evidence>
<evidence type="ECO:0000256" key="12">
    <source>
        <dbReference type="SAM" id="SignalP"/>
    </source>
</evidence>
<feature type="chain" id="PRO_5007813544" description="Nitronate monooxygenase" evidence="12">
    <location>
        <begin position="22"/>
        <end position="372"/>
    </location>
</feature>
<comment type="catalytic activity">
    <reaction evidence="10">
        <text>3 propionate 3-nitronate + 3 O2 + H2O = 3 3-oxopropanoate + 2 nitrate + nitrite + H2O2 + 3 H(+)</text>
        <dbReference type="Rhea" id="RHEA:57332"/>
        <dbReference type="ChEBI" id="CHEBI:15377"/>
        <dbReference type="ChEBI" id="CHEBI:15378"/>
        <dbReference type="ChEBI" id="CHEBI:15379"/>
        <dbReference type="ChEBI" id="CHEBI:16240"/>
        <dbReference type="ChEBI" id="CHEBI:16301"/>
        <dbReference type="ChEBI" id="CHEBI:17632"/>
        <dbReference type="ChEBI" id="CHEBI:33190"/>
        <dbReference type="ChEBI" id="CHEBI:136067"/>
    </reaction>
</comment>
<evidence type="ECO:0000256" key="9">
    <source>
        <dbReference type="ARBA" id="ARBA00031155"/>
    </source>
</evidence>
<evidence type="ECO:0000256" key="2">
    <source>
        <dbReference type="ARBA" id="ARBA00009881"/>
    </source>
</evidence>
<sequence length="372" mass="38264">MRALKLFGIALPILQAPMAGAGLSALAVAVAEAGGLGAIPCAAIALDQARAEVAAFRARTRRPLNLNFFCHALPPVDAARLRAWRDRLAPYYAERGVVPPEALGDAGRQPFDAAACAFVEEACPEVVSFHFGLPPADLLARVRAAGAKVIASATTVREARWLAERGVDAVIAQGAEAGGHRGLFLTDDVTTQVGTFALLPQVVDAVDVPVIAAGGIADGRGVAAAFVLGASAVQVGTAYLFCPEASVTPAHRAALRAGGDADTALTNLFSGRPARGIVNRLMREQGPLDPGVPPFPLAGAALAPLRATDAAGDFTSLWSGQARALAVELPAGELTRRLAADGRSALARAAAPGIEVRPTDSTWTVNIEFLSI</sequence>
<dbReference type="InterPro" id="IPR004136">
    <property type="entry name" value="NMO"/>
</dbReference>
<gene>
    <name evidence="13" type="ORF">I596_3545</name>
</gene>
<dbReference type="KEGG" id="dko:I596_3545"/>
<keyword evidence="4" id="KW-0285">Flavoprotein</keyword>
<dbReference type="AlphaFoldDB" id="A0A160DZC2"/>
<dbReference type="CDD" id="cd04730">
    <property type="entry name" value="NPD_like"/>
    <property type="match status" value="1"/>
</dbReference>
<dbReference type="EMBL" id="CP015249">
    <property type="protein sequence ID" value="ANB19533.1"/>
    <property type="molecule type" value="Genomic_DNA"/>
</dbReference>
<evidence type="ECO:0000256" key="3">
    <source>
        <dbReference type="ARBA" id="ARBA00022575"/>
    </source>
</evidence>
<dbReference type="STRING" id="1300342.I596_3545"/>
<protein>
    <recommendedName>
        <fullName evidence="11">Nitronate monooxygenase</fullName>
    </recommendedName>
    <alternativeName>
        <fullName evidence="9">Propionate 3-nitronate monooxygenase</fullName>
    </alternativeName>
</protein>
<dbReference type="Pfam" id="PF03060">
    <property type="entry name" value="NMO"/>
    <property type="match status" value="1"/>
</dbReference>
<organism evidence="13 14">
    <name type="scientific">Dokdonella koreensis DS-123</name>
    <dbReference type="NCBI Taxonomy" id="1300342"/>
    <lineage>
        <taxon>Bacteria</taxon>
        <taxon>Pseudomonadati</taxon>
        <taxon>Pseudomonadota</taxon>
        <taxon>Gammaproteobacteria</taxon>
        <taxon>Lysobacterales</taxon>
        <taxon>Rhodanobacteraceae</taxon>
        <taxon>Dokdonella</taxon>
    </lineage>
</organism>
<evidence type="ECO:0000313" key="14">
    <source>
        <dbReference type="Proteomes" id="UP000076830"/>
    </source>
</evidence>
<keyword evidence="6" id="KW-0547">Nucleotide-binding</keyword>
<comment type="similarity">
    <text evidence="2">Belongs to the nitronate monooxygenase family. NMO class I subfamily.</text>
</comment>
<dbReference type="GO" id="GO:0000166">
    <property type="term" value="F:nucleotide binding"/>
    <property type="evidence" value="ECO:0007669"/>
    <property type="project" value="UniProtKB-KW"/>
</dbReference>
<dbReference type="GO" id="GO:0051213">
    <property type="term" value="F:dioxygenase activity"/>
    <property type="evidence" value="ECO:0007669"/>
    <property type="project" value="UniProtKB-KW"/>
</dbReference>
<comment type="cofactor">
    <cofactor evidence="1">
        <name>FMN</name>
        <dbReference type="ChEBI" id="CHEBI:58210"/>
    </cofactor>
</comment>
<keyword evidence="13" id="KW-0223">Dioxygenase</keyword>
<evidence type="ECO:0000256" key="11">
    <source>
        <dbReference type="ARBA" id="ARBA00067136"/>
    </source>
</evidence>
<dbReference type="PANTHER" id="PTHR42747">
    <property type="entry name" value="NITRONATE MONOOXYGENASE-RELATED"/>
    <property type="match status" value="1"/>
</dbReference>
<dbReference type="SUPFAM" id="SSF51412">
    <property type="entry name" value="Inosine monophosphate dehydrogenase (IMPDH)"/>
    <property type="match status" value="1"/>
</dbReference>
<keyword evidence="14" id="KW-1185">Reference proteome</keyword>
<dbReference type="PATRIC" id="fig|1300342.3.peg.3465"/>
<keyword evidence="12" id="KW-0732">Signal</keyword>
<dbReference type="GO" id="GO:0009636">
    <property type="term" value="P:response to toxic substance"/>
    <property type="evidence" value="ECO:0007669"/>
    <property type="project" value="UniProtKB-KW"/>
</dbReference>
<evidence type="ECO:0000256" key="5">
    <source>
        <dbReference type="ARBA" id="ARBA00022643"/>
    </source>
</evidence>
<dbReference type="FunFam" id="3.20.20.70:FF:000154">
    <property type="entry name" value="Probable nitronate monooxygenase"/>
    <property type="match status" value="1"/>
</dbReference>
<dbReference type="InterPro" id="IPR013785">
    <property type="entry name" value="Aldolase_TIM"/>
</dbReference>
<reference evidence="13 14" key="1">
    <citation type="submission" date="2016-04" db="EMBL/GenBank/DDBJ databases">
        <title>Complete genome sequence of Dokdonella koreensis DS-123T.</title>
        <authorList>
            <person name="Kim J.F."/>
            <person name="Lee H."/>
            <person name="Kwak M.-J."/>
        </authorList>
    </citation>
    <scope>NUCLEOTIDE SEQUENCE [LARGE SCALE GENOMIC DNA]</scope>
    <source>
        <strain evidence="13 14">DS-123</strain>
    </source>
</reference>
<dbReference type="GO" id="GO:0018580">
    <property type="term" value="F:nitronate monooxygenase activity"/>
    <property type="evidence" value="ECO:0007669"/>
    <property type="project" value="InterPro"/>
</dbReference>
<keyword evidence="7" id="KW-0560">Oxidoreductase</keyword>
<feature type="signal peptide" evidence="12">
    <location>
        <begin position="1"/>
        <end position="21"/>
    </location>
</feature>
<evidence type="ECO:0000313" key="13">
    <source>
        <dbReference type="EMBL" id="ANB19533.1"/>
    </source>
</evidence>
<evidence type="ECO:0000256" key="6">
    <source>
        <dbReference type="ARBA" id="ARBA00022741"/>
    </source>
</evidence>
<dbReference type="Proteomes" id="UP000076830">
    <property type="component" value="Chromosome"/>
</dbReference>
<proteinExistence type="inferred from homology"/>
<accession>A0A160DZC2</accession>
<evidence type="ECO:0000256" key="1">
    <source>
        <dbReference type="ARBA" id="ARBA00001917"/>
    </source>
</evidence>
<keyword evidence="8" id="KW-0503">Monooxygenase</keyword>
<keyword evidence="5" id="KW-0288">FMN</keyword>
<dbReference type="PANTHER" id="PTHR42747:SF3">
    <property type="entry name" value="NITRONATE MONOOXYGENASE-RELATED"/>
    <property type="match status" value="1"/>
</dbReference>
<dbReference type="RefSeq" id="WP_223303859.1">
    <property type="nucleotide sequence ID" value="NZ_CP015249.1"/>
</dbReference>
<keyword evidence="3" id="KW-0216">Detoxification</keyword>
<evidence type="ECO:0000256" key="7">
    <source>
        <dbReference type="ARBA" id="ARBA00023002"/>
    </source>
</evidence>
<dbReference type="Gene3D" id="3.20.20.70">
    <property type="entry name" value="Aldolase class I"/>
    <property type="match status" value="1"/>
</dbReference>
<evidence type="ECO:0000256" key="8">
    <source>
        <dbReference type="ARBA" id="ARBA00023033"/>
    </source>
</evidence>
<name>A0A160DZC2_9GAMM</name>
<evidence type="ECO:0000256" key="10">
    <source>
        <dbReference type="ARBA" id="ARBA00049401"/>
    </source>
</evidence>